<sequence>MNNPKLYAGVLCLLFISISSGIAIKTLEDYKALERSRAALENYKNAPRELLNPETDTYTIYAGSVIGKLIIPRIGLECWIREDTVNAYDSVYHYPESVMPGQGGDCGILGHRTTYSGPFKRIGRLKRGDRVIIEDSVSSKRYIYTVTSNGEDIRWDYKTNPVRFSQGGEARLMLITCYPPGKKEAAWITHCRLLKTEDI</sequence>
<dbReference type="CDD" id="cd05830">
    <property type="entry name" value="Sortase_E"/>
    <property type="match status" value="1"/>
</dbReference>
<evidence type="ECO:0000256" key="2">
    <source>
        <dbReference type="SAM" id="Phobius"/>
    </source>
</evidence>
<protein>
    <submittedName>
        <fullName evidence="4">Sortase</fullName>
    </submittedName>
</protein>
<evidence type="ECO:0000313" key="4">
    <source>
        <dbReference type="EMBL" id="UXH32072.1"/>
    </source>
</evidence>
<proteinExistence type="predicted"/>
<dbReference type="Proteomes" id="UP001369247">
    <property type="component" value="Unassembled WGS sequence"/>
</dbReference>
<feature type="transmembrane region" description="Helical" evidence="2">
    <location>
        <begin position="6"/>
        <end position="27"/>
    </location>
</feature>
<keyword evidence="5" id="KW-1185">Reference proteome</keyword>
<accession>A0A9E7RVD1</accession>
<keyword evidence="1" id="KW-0378">Hydrolase</keyword>
<evidence type="ECO:0000313" key="3">
    <source>
        <dbReference type="EMBL" id="MEJ8543018.1"/>
    </source>
</evidence>
<keyword evidence="2" id="KW-0472">Membrane</keyword>
<dbReference type="AlphaFoldDB" id="A0A9E7RVD1"/>
<dbReference type="GO" id="GO:0016787">
    <property type="term" value="F:hydrolase activity"/>
    <property type="evidence" value="ECO:0007669"/>
    <property type="project" value="UniProtKB-KW"/>
</dbReference>
<dbReference type="Gene3D" id="2.40.260.10">
    <property type="entry name" value="Sortase"/>
    <property type="match status" value="1"/>
</dbReference>
<keyword evidence="2" id="KW-0812">Transmembrane</keyword>
<name>A0A9E7RVD1_METWO</name>
<dbReference type="GeneID" id="75105962"/>
<dbReference type="InterPro" id="IPR005754">
    <property type="entry name" value="Sortase"/>
</dbReference>
<dbReference type="GeneID" id="58978019"/>
<evidence type="ECO:0000313" key="5">
    <source>
        <dbReference type="Proteomes" id="UP001369247"/>
    </source>
</evidence>
<dbReference type="SUPFAM" id="SSF63817">
    <property type="entry name" value="Sortase"/>
    <property type="match status" value="1"/>
</dbReference>
<evidence type="ECO:0000256" key="1">
    <source>
        <dbReference type="ARBA" id="ARBA00022801"/>
    </source>
</evidence>
<dbReference type="EMBL" id="CP104550">
    <property type="protein sequence ID" value="UXH32072.1"/>
    <property type="molecule type" value="Genomic_DNA"/>
</dbReference>
<dbReference type="Proteomes" id="UP001065373">
    <property type="component" value="Chromosome"/>
</dbReference>
<keyword evidence="2" id="KW-1133">Transmembrane helix</keyword>
<organism evidence="4">
    <name type="scientific">Methanothermobacter wolfeii</name>
    <name type="common">Methanobacterium wolfei</name>
    <dbReference type="NCBI Taxonomy" id="145261"/>
    <lineage>
        <taxon>Archaea</taxon>
        <taxon>Methanobacteriati</taxon>
        <taxon>Methanobacteriota</taxon>
        <taxon>Methanomada group</taxon>
        <taxon>Methanobacteria</taxon>
        <taxon>Methanobacteriales</taxon>
        <taxon>Methanobacteriaceae</taxon>
        <taxon>Methanothermobacter</taxon>
    </lineage>
</organism>
<dbReference type="InterPro" id="IPR042003">
    <property type="entry name" value="Sortase_E"/>
</dbReference>
<dbReference type="Pfam" id="PF04203">
    <property type="entry name" value="Sortase"/>
    <property type="match status" value="1"/>
</dbReference>
<gene>
    <name evidence="4" type="ORF">N5910_01880</name>
    <name evidence="3" type="ORF">U2150_05890</name>
</gene>
<reference evidence="4" key="1">
    <citation type="submission" date="2022-09" db="EMBL/GenBank/DDBJ databases">
        <title>Characterization of three MwoI isoschizomers from sequenced genome and metagenomes.</title>
        <authorList>
            <person name="Fomenkov A."/>
            <person name="Xu S.Y."/>
            <person name="Roberts R.J."/>
        </authorList>
    </citation>
    <scope>NUCLEOTIDE SEQUENCE</scope>
    <source>
        <strain evidence="4">DSM 2970</strain>
    </source>
</reference>
<dbReference type="InterPro" id="IPR023365">
    <property type="entry name" value="Sortase_dom-sf"/>
</dbReference>
<dbReference type="RefSeq" id="WP_074359700.1">
    <property type="nucleotide sequence ID" value="NZ_CP104550.1"/>
</dbReference>
<reference evidence="3 5" key="2">
    <citation type="submission" date="2023-12" db="EMBL/GenBank/DDBJ databases">
        <title>Phenotypic and Genomic Characterization of Methanothermobacter wolfeii Strain BSEL, a CO2-Capturing Archaeon with Minimal Nutrient Requirements.</title>
        <authorList>
            <person name="Ale Enriquez F."/>
            <person name="Ahring B.K."/>
        </authorList>
    </citation>
    <scope>NUCLEOTIDE SEQUENCE [LARGE SCALE GENOMIC DNA]</scope>
    <source>
        <strain evidence="3 5">BSEL-1</strain>
    </source>
</reference>
<dbReference type="EMBL" id="JAXUHJ010000009">
    <property type="protein sequence ID" value="MEJ8543018.1"/>
    <property type="molecule type" value="Genomic_DNA"/>
</dbReference>